<organism evidence="2 3">
    <name type="scientific">Fusarium beomiforme</name>
    <dbReference type="NCBI Taxonomy" id="44412"/>
    <lineage>
        <taxon>Eukaryota</taxon>
        <taxon>Fungi</taxon>
        <taxon>Dikarya</taxon>
        <taxon>Ascomycota</taxon>
        <taxon>Pezizomycotina</taxon>
        <taxon>Sordariomycetes</taxon>
        <taxon>Hypocreomycetidae</taxon>
        <taxon>Hypocreales</taxon>
        <taxon>Nectriaceae</taxon>
        <taxon>Fusarium</taxon>
        <taxon>Fusarium burgessii species complex</taxon>
    </lineage>
</organism>
<dbReference type="OrthoDB" id="3728558at2759"/>
<dbReference type="Pfam" id="PF20183">
    <property type="entry name" value="DUF6546"/>
    <property type="match status" value="1"/>
</dbReference>
<reference evidence="2" key="1">
    <citation type="journal article" date="2017" name="Mycologia">
        <title>Fusarium algeriense, sp. nov., a novel toxigenic crown rot pathogen of durum wheat from Algeria is nested in the Fusarium burgessii species complex.</title>
        <authorList>
            <person name="Laraba I."/>
            <person name="Keddad A."/>
            <person name="Boureghda H."/>
            <person name="Abdallah N."/>
            <person name="Vaughan M.M."/>
            <person name="Proctor R.H."/>
            <person name="Busman M."/>
            <person name="O'Donnell K."/>
        </authorList>
    </citation>
    <scope>NUCLEOTIDE SEQUENCE</scope>
    <source>
        <strain evidence="2">NRRL 25174</strain>
    </source>
</reference>
<name>A0A9P5AT71_9HYPO</name>
<dbReference type="EMBL" id="PVQB02000059">
    <property type="protein sequence ID" value="KAF4344319.1"/>
    <property type="molecule type" value="Genomic_DNA"/>
</dbReference>
<proteinExistence type="predicted"/>
<sequence>MADQTTQLYRMRLRSSGCLRWSYLPQDMRREILNTIVDQRNPRWSALASVSKEWHSVIGTQNMAKLTLGYSCLEDFDQAVLSEYKCTLCPLTLELNATSASNSKHWFKNFRLNDGHDTPHGHDSVIPVGVMHNGWHDPKHGWVNGVQAKPPPFQAMQRVFGLLTLKLSPKGLPNVNAVTRLMIRRQFRHCLVPSQLALILSKSDRLADIIYEPWSQEYTDTGPWGFWEAREFSACNPDNEWVIGMPLPKTLKRLIFIRDFNQYLSENLKQDSDYIPHISYPWRLPLDDTPSNSKNLVETSFRLDELSVSFLINADDFFAACQKERTWRHLQSLALTSHLLQFGMSQEKAINYLLTAAAKHVLRMPRLTTLVLWHGSRGKACAFIYTKVEHYAHVTWRGTWDIEISQQALKAWEDVAKHHSLELRVRHEHIQETIKSHGDAIVHLNLTCQVIEPTSLWQIRMEHLECVPGALA</sequence>
<evidence type="ECO:0000259" key="1">
    <source>
        <dbReference type="Pfam" id="PF20183"/>
    </source>
</evidence>
<reference evidence="2" key="2">
    <citation type="submission" date="2020-02" db="EMBL/GenBank/DDBJ databases">
        <title>Identification and distribution of gene clusters putatively required for synthesis of sphingolipid metabolism inhibitors in phylogenetically diverse species of the filamentous fungus Fusarium.</title>
        <authorList>
            <person name="Kim H.-S."/>
            <person name="Busman M."/>
            <person name="Brown D.W."/>
            <person name="Divon H."/>
            <person name="Uhlig S."/>
            <person name="Proctor R.H."/>
        </authorList>
    </citation>
    <scope>NUCLEOTIDE SEQUENCE</scope>
    <source>
        <strain evidence="2">NRRL 25174</strain>
    </source>
</reference>
<dbReference type="Proteomes" id="UP000730481">
    <property type="component" value="Unassembled WGS sequence"/>
</dbReference>
<protein>
    <recommendedName>
        <fullName evidence="1">DUF6546 domain-containing protein</fullName>
    </recommendedName>
</protein>
<evidence type="ECO:0000313" key="3">
    <source>
        <dbReference type="Proteomes" id="UP000730481"/>
    </source>
</evidence>
<dbReference type="InterPro" id="IPR046676">
    <property type="entry name" value="DUF6546"/>
</dbReference>
<evidence type="ECO:0000313" key="2">
    <source>
        <dbReference type="EMBL" id="KAF4344319.1"/>
    </source>
</evidence>
<feature type="domain" description="DUF6546" evidence="1">
    <location>
        <begin position="247"/>
        <end position="452"/>
    </location>
</feature>
<gene>
    <name evidence="2" type="ORF">FBEOM_1713</name>
</gene>
<keyword evidence="3" id="KW-1185">Reference proteome</keyword>
<dbReference type="AlphaFoldDB" id="A0A9P5AT71"/>
<comment type="caution">
    <text evidence="2">The sequence shown here is derived from an EMBL/GenBank/DDBJ whole genome shotgun (WGS) entry which is preliminary data.</text>
</comment>
<accession>A0A9P5AT71</accession>